<feature type="transmembrane region" description="Helical" evidence="6">
    <location>
        <begin position="602"/>
        <end position="622"/>
    </location>
</feature>
<feature type="transmembrane region" description="Helical" evidence="6">
    <location>
        <begin position="20"/>
        <end position="41"/>
    </location>
</feature>
<feature type="transmembrane region" description="Helical" evidence="6">
    <location>
        <begin position="198"/>
        <end position="215"/>
    </location>
</feature>
<evidence type="ECO:0000256" key="5">
    <source>
        <dbReference type="ARBA" id="ARBA00023136"/>
    </source>
</evidence>
<feature type="transmembrane region" description="Helical" evidence="6">
    <location>
        <begin position="512"/>
        <end position="537"/>
    </location>
</feature>
<feature type="transmembrane region" description="Helical" evidence="6">
    <location>
        <begin position="282"/>
        <end position="304"/>
    </location>
</feature>
<keyword evidence="2 6" id="KW-1003">Cell membrane</keyword>
<dbReference type="InterPro" id="IPR027022">
    <property type="entry name" value="ABC_permease_BceB-typ"/>
</dbReference>
<feature type="transmembrane region" description="Helical" evidence="6">
    <location>
        <begin position="573"/>
        <end position="596"/>
    </location>
</feature>
<feature type="transmembrane region" description="Helical" evidence="6">
    <location>
        <begin position="103"/>
        <end position="126"/>
    </location>
</feature>
<dbReference type="GO" id="GO:0055085">
    <property type="term" value="P:transmembrane transport"/>
    <property type="evidence" value="ECO:0007669"/>
    <property type="project" value="UniProtKB-UniRule"/>
</dbReference>
<evidence type="ECO:0000256" key="6">
    <source>
        <dbReference type="PIRNR" id="PIRNR018968"/>
    </source>
</evidence>
<dbReference type="PANTHER" id="PTHR46795:SF1">
    <property type="entry name" value="ABC TRANSPORTER PERMEASE PROTEIN"/>
    <property type="match status" value="1"/>
</dbReference>
<dbReference type="InterPro" id="IPR003838">
    <property type="entry name" value="ABC3_permease_C"/>
</dbReference>
<evidence type="ECO:0000256" key="3">
    <source>
        <dbReference type="ARBA" id="ARBA00022692"/>
    </source>
</evidence>
<dbReference type="PIRSF" id="PIRSF018968">
    <property type="entry name" value="ABC_permease_BceB"/>
    <property type="match status" value="1"/>
</dbReference>
<protein>
    <submittedName>
        <fullName evidence="8">Putative ABC transport system permease protein</fullName>
    </submittedName>
</protein>
<dbReference type="RefSeq" id="WP_131922970.1">
    <property type="nucleotide sequence ID" value="NZ_SMAG01000001.1"/>
</dbReference>
<gene>
    <name evidence="8" type="ORF">EDD58_101203</name>
</gene>
<keyword evidence="4 6" id="KW-1133">Transmembrane helix</keyword>
<dbReference type="Proteomes" id="UP000294937">
    <property type="component" value="Unassembled WGS sequence"/>
</dbReference>
<organism evidence="8 9">
    <name type="scientific">Hazenella coriacea</name>
    <dbReference type="NCBI Taxonomy" id="1179467"/>
    <lineage>
        <taxon>Bacteria</taxon>
        <taxon>Bacillati</taxon>
        <taxon>Bacillota</taxon>
        <taxon>Bacilli</taxon>
        <taxon>Bacillales</taxon>
        <taxon>Thermoactinomycetaceae</taxon>
        <taxon>Hazenella</taxon>
    </lineage>
</organism>
<dbReference type="GO" id="GO:0005886">
    <property type="term" value="C:plasma membrane"/>
    <property type="evidence" value="ECO:0007669"/>
    <property type="project" value="UniProtKB-SubCell"/>
</dbReference>
<dbReference type="Pfam" id="PF02687">
    <property type="entry name" value="FtsX"/>
    <property type="match status" value="1"/>
</dbReference>
<keyword evidence="6" id="KW-0813">Transport</keyword>
<evidence type="ECO:0000256" key="2">
    <source>
        <dbReference type="ARBA" id="ARBA00022475"/>
    </source>
</evidence>
<dbReference type="PANTHER" id="PTHR46795">
    <property type="entry name" value="ABC TRANSPORTER PERMEASE-RELATED-RELATED"/>
    <property type="match status" value="1"/>
</dbReference>
<reference evidence="8 9" key="1">
    <citation type="submission" date="2019-03" db="EMBL/GenBank/DDBJ databases">
        <title>Genomic Encyclopedia of Type Strains, Phase IV (KMG-IV): sequencing the most valuable type-strain genomes for metagenomic binning, comparative biology and taxonomic classification.</title>
        <authorList>
            <person name="Goeker M."/>
        </authorList>
    </citation>
    <scope>NUCLEOTIDE SEQUENCE [LARGE SCALE GENOMIC DNA]</scope>
    <source>
        <strain evidence="8 9">DSM 45707</strain>
    </source>
</reference>
<feature type="transmembrane region" description="Helical" evidence="6">
    <location>
        <begin position="146"/>
        <end position="169"/>
    </location>
</feature>
<feature type="transmembrane region" description="Helical" evidence="6">
    <location>
        <begin position="53"/>
        <end position="74"/>
    </location>
</feature>
<keyword evidence="3 6" id="KW-0812">Transmembrane</keyword>
<evidence type="ECO:0000313" key="8">
    <source>
        <dbReference type="EMBL" id="TCS96568.1"/>
    </source>
</evidence>
<proteinExistence type="inferred from homology"/>
<dbReference type="OrthoDB" id="1937696at2"/>
<keyword evidence="5 6" id="KW-0472">Membrane</keyword>
<feature type="transmembrane region" description="Helical" evidence="6">
    <location>
        <begin position="227"/>
        <end position="250"/>
    </location>
</feature>
<comment type="caution">
    <text evidence="8">The sequence shown here is derived from an EMBL/GenBank/DDBJ whole genome shotgun (WGS) entry which is preliminary data.</text>
</comment>
<evidence type="ECO:0000313" key="9">
    <source>
        <dbReference type="Proteomes" id="UP000294937"/>
    </source>
</evidence>
<feature type="domain" description="ABC3 transporter permease C-terminal" evidence="7">
    <location>
        <begin position="59"/>
        <end position="179"/>
    </location>
</feature>
<comment type="similarity">
    <text evidence="6">Belongs to the ABC-4 integral membrane protein family.</text>
</comment>
<dbReference type="InterPro" id="IPR052536">
    <property type="entry name" value="ABC-4_Integral_Memb_Prot"/>
</dbReference>
<comment type="subcellular location">
    <subcellularLocation>
        <location evidence="1 6">Cell membrane</location>
        <topology evidence="1 6">Multi-pass membrane protein</topology>
    </subcellularLocation>
</comment>
<evidence type="ECO:0000256" key="4">
    <source>
        <dbReference type="ARBA" id="ARBA00022989"/>
    </source>
</evidence>
<dbReference type="AlphaFoldDB" id="A0A4R3LBA3"/>
<name>A0A4R3LBA3_9BACL</name>
<dbReference type="EMBL" id="SMAG01000001">
    <property type="protein sequence ID" value="TCS96568.1"/>
    <property type="molecule type" value="Genomic_DNA"/>
</dbReference>
<sequence>MTFRSIALKNLLFHARSYAAYFLSCCFTIWVFFLYTSLLSHPILQEEAIPNQAIILLYFVVIIIGVFSVLFIGYSQSAFLRQRKQDLGLLQLLGMKTRQVTRLLFWENMIMGSFALVTGIGFGLLFSKLFFLGISAVLQLSEPIPFHFSISPILITMIFFYVLFSLLSWRSRFTIRKLSIADLFRETVQDKPAPRSSIWLVLLAIGCLASAYLLAWDVPLSSLIYRILPILILTLIGTYLTFTQVSVAVINQLEKSPSFIYHGHRLLLFSQLRYRLTDHARILFIVSILCAVVITSISVCVTYYTQAEQAAEEQMPYALSLEGAPTGLTTEQIKTDLQKHHVPIQDEIHFPLLHATVQSSFANEITLISLSDYNQLLRNRKYPAIQLNPNEVVLAVSSGFFKSETISVPKETISIQIADSSIQKQLQRRINHVTFNEHDSTRMMLIVEDHQFKQWKKTAPPSQLTQMHAYVITDWKQTEELMKQWEQQIISQQGNIQQFKGTILLYQLLKELFAPLMFISLFIGILFFLAAGSLLYFRCFTELAYDQKQMRILQKIGLTVHDAKRILKAQIRILFFLPMAIGLIHSAIALNMFSFMFQQPVWTVYIGVVTIYLLIYGVYYYWTSYSYSRSVIQTTPPSFN</sequence>
<keyword evidence="9" id="KW-1185">Reference proteome</keyword>
<accession>A0A4R3LBA3</accession>
<evidence type="ECO:0000259" key="7">
    <source>
        <dbReference type="Pfam" id="PF02687"/>
    </source>
</evidence>
<evidence type="ECO:0000256" key="1">
    <source>
        <dbReference type="ARBA" id="ARBA00004651"/>
    </source>
</evidence>